<dbReference type="InterPro" id="IPR017972">
    <property type="entry name" value="Cyt_P450_CS"/>
</dbReference>
<evidence type="ECO:0000313" key="7">
    <source>
        <dbReference type="Proteomes" id="UP000258309"/>
    </source>
</evidence>
<dbReference type="GO" id="GO:0005506">
    <property type="term" value="F:iron ion binding"/>
    <property type="evidence" value="ECO:0007669"/>
    <property type="project" value="InterPro"/>
</dbReference>
<dbReference type="CDD" id="cd11059">
    <property type="entry name" value="CYP_fungal"/>
    <property type="match status" value="1"/>
</dbReference>
<dbReference type="GO" id="GO:0004497">
    <property type="term" value="F:monooxygenase activity"/>
    <property type="evidence" value="ECO:0007669"/>
    <property type="project" value="UniProtKB-KW"/>
</dbReference>
<feature type="non-terminal residue" evidence="6">
    <location>
        <position position="543"/>
    </location>
</feature>
<dbReference type="EMBL" id="NCSJ02000237">
    <property type="protein sequence ID" value="RFU26841.1"/>
    <property type="molecule type" value="Genomic_DNA"/>
</dbReference>
<feature type="non-terminal residue" evidence="6">
    <location>
        <position position="1"/>
    </location>
</feature>
<evidence type="ECO:0000256" key="1">
    <source>
        <dbReference type="ARBA" id="ARBA00001971"/>
    </source>
</evidence>
<dbReference type="Proteomes" id="UP000258309">
    <property type="component" value="Unassembled WGS sequence"/>
</dbReference>
<sequence>MASLAITTALFGLTVFLAKWLFLDSLILSPLRHIPGPKIFAVTKWRLAYEDWKGTRTRTINKLHQIYGPAVRIGPSEVSFNSLTVLRTIYGPGSGYGRTAFYRMFDVYGRQNLFTFYSPKQHGERKKLLAHAYSKSVMLKEPVTSMVEDKARQYICLIESEPENISEVFSTLHYYSLDNITEVIYGRYGSTSAMEGLESHRALISDILNPARRRLSWFAVHSPTLTQWLYTRTGLMGRLVKPLLPMQKPATYSSIREFALQAYRNFQLGSTNKETGNFYQQVKGKESFIVSRLWPYHLSKKTDGLDDLDIASECSDHFLAGIDTTSDTLMFLIWALSLPENQKVQEKLRQEVLNLPPESLNRKGFPMAETSDKCIYLNAVIKETLRLYAPLPATEPRSLPVRSVIDGYVIPGHTTVGMCPYTLHRKPEIFKDPLTFNPDRWLEPQAFDINKWFWAFSSGGRMCIGIHLAMVEMTTLIATVDRKPSLGATPALIMLPTNAQLSLETELPLSKRLELAFNAWKAAEGALSCWKALTPVEEEELHN</sequence>
<dbReference type="PANTHER" id="PTHR24305:SF164">
    <property type="entry name" value="P450, PUTATIVE (EUROFUNG)-RELATED"/>
    <property type="match status" value="1"/>
</dbReference>
<dbReference type="OrthoDB" id="1470350at2759"/>
<comment type="cofactor">
    <cofactor evidence="1 4">
        <name>heme</name>
        <dbReference type="ChEBI" id="CHEBI:30413"/>
    </cofactor>
</comment>
<accession>A0A3E2H0H0</accession>
<evidence type="ECO:0000313" key="6">
    <source>
        <dbReference type="EMBL" id="RFU26841.1"/>
    </source>
</evidence>
<gene>
    <name evidence="6" type="ORF">B7463_g9494</name>
</gene>
<dbReference type="PRINTS" id="PR00385">
    <property type="entry name" value="P450"/>
</dbReference>
<keyword evidence="5" id="KW-0503">Monooxygenase</keyword>
<dbReference type="SUPFAM" id="SSF48264">
    <property type="entry name" value="Cytochrome P450"/>
    <property type="match status" value="1"/>
</dbReference>
<keyword evidence="2 4" id="KW-0479">Metal-binding</keyword>
<keyword evidence="4 5" id="KW-0349">Heme</keyword>
<dbReference type="GO" id="GO:0020037">
    <property type="term" value="F:heme binding"/>
    <property type="evidence" value="ECO:0007669"/>
    <property type="project" value="InterPro"/>
</dbReference>
<keyword evidence="5" id="KW-0560">Oxidoreductase</keyword>
<dbReference type="Gene3D" id="1.10.630.10">
    <property type="entry name" value="Cytochrome P450"/>
    <property type="match status" value="1"/>
</dbReference>
<comment type="caution">
    <text evidence="6">The sequence shown here is derived from an EMBL/GenBank/DDBJ whole genome shotgun (WGS) entry which is preliminary data.</text>
</comment>
<dbReference type="InterPro" id="IPR001128">
    <property type="entry name" value="Cyt_P450"/>
</dbReference>
<name>A0A3E2H0H0_SCYLI</name>
<organism evidence="6 7">
    <name type="scientific">Scytalidium lignicola</name>
    <name type="common">Hyphomycete</name>
    <dbReference type="NCBI Taxonomy" id="5539"/>
    <lineage>
        <taxon>Eukaryota</taxon>
        <taxon>Fungi</taxon>
        <taxon>Dikarya</taxon>
        <taxon>Ascomycota</taxon>
        <taxon>Pezizomycotina</taxon>
        <taxon>Leotiomycetes</taxon>
        <taxon>Leotiomycetes incertae sedis</taxon>
        <taxon>Scytalidium</taxon>
    </lineage>
</organism>
<dbReference type="InterPro" id="IPR050121">
    <property type="entry name" value="Cytochrome_P450_monoxygenase"/>
</dbReference>
<dbReference type="InterPro" id="IPR036396">
    <property type="entry name" value="Cyt_P450_sf"/>
</dbReference>
<dbReference type="PRINTS" id="PR00463">
    <property type="entry name" value="EP450I"/>
</dbReference>
<keyword evidence="3 4" id="KW-0408">Iron</keyword>
<dbReference type="InterPro" id="IPR002401">
    <property type="entry name" value="Cyt_P450_E_grp-I"/>
</dbReference>
<evidence type="ECO:0000256" key="3">
    <source>
        <dbReference type="ARBA" id="ARBA00023004"/>
    </source>
</evidence>
<dbReference type="PANTHER" id="PTHR24305">
    <property type="entry name" value="CYTOCHROME P450"/>
    <property type="match status" value="1"/>
</dbReference>
<dbReference type="PROSITE" id="PS00086">
    <property type="entry name" value="CYTOCHROME_P450"/>
    <property type="match status" value="1"/>
</dbReference>
<evidence type="ECO:0000256" key="4">
    <source>
        <dbReference type="PIRSR" id="PIRSR602401-1"/>
    </source>
</evidence>
<proteinExistence type="inferred from homology"/>
<reference evidence="6 7" key="1">
    <citation type="submission" date="2018-05" db="EMBL/GenBank/DDBJ databases">
        <title>Draft genome sequence of Scytalidium lignicola DSM 105466, a ubiquitous saprotrophic fungus.</title>
        <authorList>
            <person name="Buettner E."/>
            <person name="Gebauer A.M."/>
            <person name="Hofrichter M."/>
            <person name="Liers C."/>
            <person name="Kellner H."/>
        </authorList>
    </citation>
    <scope>NUCLEOTIDE SEQUENCE [LARGE SCALE GENOMIC DNA]</scope>
    <source>
        <strain evidence="6 7">DSM 105466</strain>
    </source>
</reference>
<comment type="similarity">
    <text evidence="5">Belongs to the cytochrome P450 family.</text>
</comment>
<dbReference type="GO" id="GO:0016705">
    <property type="term" value="F:oxidoreductase activity, acting on paired donors, with incorporation or reduction of molecular oxygen"/>
    <property type="evidence" value="ECO:0007669"/>
    <property type="project" value="InterPro"/>
</dbReference>
<evidence type="ECO:0000256" key="5">
    <source>
        <dbReference type="RuleBase" id="RU000461"/>
    </source>
</evidence>
<dbReference type="STRING" id="5539.A0A3E2H0H0"/>
<feature type="binding site" description="axial binding residue" evidence="4">
    <location>
        <position position="463"/>
    </location>
    <ligand>
        <name>heme</name>
        <dbReference type="ChEBI" id="CHEBI:30413"/>
    </ligand>
    <ligandPart>
        <name>Fe</name>
        <dbReference type="ChEBI" id="CHEBI:18248"/>
    </ligandPart>
</feature>
<evidence type="ECO:0000256" key="2">
    <source>
        <dbReference type="ARBA" id="ARBA00022723"/>
    </source>
</evidence>
<dbReference type="AlphaFoldDB" id="A0A3E2H0H0"/>
<dbReference type="OMA" id="LHWFSLD"/>
<dbReference type="Pfam" id="PF00067">
    <property type="entry name" value="p450"/>
    <property type="match status" value="1"/>
</dbReference>
<protein>
    <submittedName>
        <fullName evidence="6">Uncharacterized protein</fullName>
    </submittedName>
</protein>
<keyword evidence="7" id="KW-1185">Reference proteome</keyword>